<feature type="domain" description="SRCR" evidence="7">
    <location>
        <begin position="43"/>
        <end position="156"/>
    </location>
</feature>
<accession>A0A836BVG2</accession>
<name>A0A836BVG2_9CHLO</name>
<dbReference type="InterPro" id="IPR017853">
    <property type="entry name" value="GH"/>
</dbReference>
<keyword evidence="5" id="KW-0812">Transmembrane</keyword>
<keyword evidence="5" id="KW-0472">Membrane</keyword>
<dbReference type="Gene3D" id="3.10.50.10">
    <property type="match status" value="1"/>
</dbReference>
<feature type="domain" description="C-type lectin" evidence="6">
    <location>
        <begin position="1334"/>
        <end position="1434"/>
    </location>
</feature>
<dbReference type="SUPFAM" id="SSF56487">
    <property type="entry name" value="SRCR-like"/>
    <property type="match status" value="3"/>
</dbReference>
<dbReference type="Gene3D" id="3.10.100.10">
    <property type="entry name" value="Mannose-Binding Protein A, subunit A"/>
    <property type="match status" value="2"/>
</dbReference>
<dbReference type="InterPro" id="IPR001223">
    <property type="entry name" value="Glyco_hydro18_cat"/>
</dbReference>
<evidence type="ECO:0008006" key="11">
    <source>
        <dbReference type="Google" id="ProtNLM"/>
    </source>
</evidence>
<feature type="region of interest" description="Disordered" evidence="4">
    <location>
        <begin position="1443"/>
        <end position="1511"/>
    </location>
</feature>
<dbReference type="InterPro" id="IPR016186">
    <property type="entry name" value="C-type_lectin-like/link_sf"/>
</dbReference>
<sequence length="2031" mass="211885">MTPASVAGACKDRGGLFDMEEKHRKLRRSGAFLIVLVCAAFCLKIASGQTPLLQNDFARPNAPILEGRVVVQMPAGRRTVCSDGFDLNDATTICRNLNLPTESVSIVTKAWIPYLSGPWTASPTQSAVAPDLTWLCLFSLNLGDCTKYNQVGVKCFHTDWTLRLMNGEVNATAGVSGRVEVFVDGDWGTISDAGFGQKEAAVVCRQLGKPFAGARVLYGNHAFGQGASRPRLIRTLRCNGTESNIANCARSAPPESVLDDSSSVAVQCFPYDYSLRLRTTSDTPSAIPEGRLEVFRAAAGTWGSVCIDGFSQANVITLCGQLGFPTSPDLGPTFYTATAPSNTPTLISQLRCTGSEVSVIGCMRSETSHSTACQALTNAVGLRCYNHTTIPISFPQRGVCEDPWLSSLSVTPAPGTTTMLIGTLASGKGQYKSQDVLLVSYRTDGTLVGHVALSSPFQSVFGSDNTVYFGSVPRPQALVLADVDGNGRDDLIALYPGSVMVSTASGTSSFTLLTSWAEDPDARFDPSNTTTRVHIFADVTGDGAADMVFFDQATLRLAYMASSRTSAFIDDVDGDGVTWYELASIGGRCSSLGEDCFVLSTDFDADGTTDIVVMYINRLTPEEEVFNTFVAFSPPAPLRWQLSAPVAFPRGACTSPLEVLPGNFIGIACISSYGNTIYLSGQGVWGSLPSSTVGYSKIVVRDVNQDGRDDLVVFAESSYYMLSTGSGFEDPISTAMRSNPSSVSLNDPATISLGETDTTAGTVVAAASAISQAPIELRCGPPSRVVAYVSNTKRDAAAACQGDSATGGTVVQRAATATHVVFSFVIPNAEGLNLTLRGEGDVAVLANLPEQVKAVNPGAQVLLAVGGSADADFNFNNIVLGEQSRDVFAEAVASFVDAYRYDGAELDWPSVNTNQTTVYAELLTALFLALNARGKVLTVAISPNPVFLGMPWEVLANVVEYFHLKAFDLGGDEVLGSAPYVESPLYDCLEATGMSVNTMLDTLLAGGLPPQRVTVVFPSMGRSYLLDSDGFVAGPALGGPCMGREGLLDQAELRELIAPSSAVFNGESFVLSAHYGDNLWTHFDSEHTVGAKICFARLHCLGGMGLWDVDSDSFGDLLRRMTSELQGDPALCNTFTPPRCTNTMSAIGSTDLGDPVLVSSLGNYEYELYEAHCTSLGGHLASVTSSAESSVIYSLISGWADSGQLTSDEVYRGRDVFLWLGASDAAQEGRFIWSDDGSDLAYRNWAPGQPDGRYGGEDCVATSVTLEDSAGAGLREVVSENSKWSDLGCTVALPFVCKKFRSLGSGVPIPTRVPLVNTALMVFPPRPDGSQLLMTHAEASKLCRTLGAEIPSLTDLYVAEALVQGNIPGLPDVYWLGLRSFGDGQMYWSDGSISSESALTSWSAEDFGEAHCGMMVNEDGSNVTLAMGVHGFWNGSFEAYRLASPPPPSPPSPEPPSPNPPPPPRPSPPSPAPRPPSTAPDAPAPPGFPFPPDVPLYSPPPPNAPRAPPSEGVILEGGMYSVSCLEKLPVVCQEEMPDLNLYPDVYCIARPNGFAFMVPGELIGDGPLLANRESDCIAACMVQPACVYYTYIPGYQDATYDMSDAAACFIMAKPWRAGPNAFTPITTPNVDSPGIRTCFRSLAMFVTGAMPLPKDDDDAMTSAPPQLALSPIFGWPSPPAPPSAPPPSPFSLACRIESAAPILTGITLVLDTNSSNILDVGVVCGGLYPGLEQRLWGVPVPTTGERTWAEADCGVGDGVVGISGTFDVAGICSLTVSCLNGKNLQLVPEPRACPQPSVFGYQCPDGLAASGLMAPLRDRTGAECAAAAAAAATPISSSATSPATVPTSAVPSSAAAVSATALDAAVSCATFTAATTTSLPTATVSSAAVSPAPPATPATPAVPAAPSAAASLSASPPTSAAPRTTATVTSHFAVASLSRTSFTGATLAIPACSCATTTVASAIAPSTGPSVSPAFPPAAITSPACPPISFSSPAVSTIAPAALAVAAFSLTPISSPEPAVSSAAVSLSALS</sequence>
<dbReference type="EMBL" id="JAEHOE010000066">
    <property type="protein sequence ID" value="KAG2490017.1"/>
    <property type="molecule type" value="Genomic_DNA"/>
</dbReference>
<comment type="caution">
    <text evidence="9">The sequence shown here is derived from an EMBL/GenBank/DDBJ whole genome shotgun (WGS) entry which is preliminary data.</text>
</comment>
<evidence type="ECO:0000259" key="7">
    <source>
        <dbReference type="PROSITE" id="PS50287"/>
    </source>
</evidence>
<dbReference type="Pfam" id="PF00059">
    <property type="entry name" value="Lectin_C"/>
    <property type="match status" value="1"/>
</dbReference>
<keyword evidence="2" id="KW-0677">Repeat</keyword>
<dbReference type="InterPro" id="IPR001304">
    <property type="entry name" value="C-type_lectin-like"/>
</dbReference>
<feature type="domain" description="SRCR" evidence="7">
    <location>
        <begin position="162"/>
        <end position="269"/>
    </location>
</feature>
<evidence type="ECO:0000259" key="6">
    <source>
        <dbReference type="PROSITE" id="PS50041"/>
    </source>
</evidence>
<dbReference type="Pfam" id="PF00530">
    <property type="entry name" value="SRCR"/>
    <property type="match status" value="2"/>
</dbReference>
<evidence type="ECO:0000256" key="1">
    <source>
        <dbReference type="ARBA" id="ARBA00022729"/>
    </source>
</evidence>
<dbReference type="SMART" id="SM00034">
    <property type="entry name" value="CLECT"/>
    <property type="match status" value="2"/>
</dbReference>
<dbReference type="SMART" id="SM00202">
    <property type="entry name" value="SR"/>
    <property type="match status" value="3"/>
</dbReference>
<evidence type="ECO:0000259" key="8">
    <source>
        <dbReference type="PROSITE" id="PS51910"/>
    </source>
</evidence>
<dbReference type="Gene3D" id="3.20.20.80">
    <property type="entry name" value="Glycosidases"/>
    <property type="match status" value="1"/>
</dbReference>
<organism evidence="9 10">
    <name type="scientific">Edaphochlamys debaryana</name>
    <dbReference type="NCBI Taxonomy" id="47281"/>
    <lineage>
        <taxon>Eukaryota</taxon>
        <taxon>Viridiplantae</taxon>
        <taxon>Chlorophyta</taxon>
        <taxon>core chlorophytes</taxon>
        <taxon>Chlorophyceae</taxon>
        <taxon>CS clade</taxon>
        <taxon>Chlamydomonadales</taxon>
        <taxon>Chlamydomonadales incertae sedis</taxon>
        <taxon>Edaphochlamys</taxon>
    </lineage>
</organism>
<feature type="compositionally biased region" description="Pro residues" evidence="4">
    <location>
        <begin position="1444"/>
        <end position="1508"/>
    </location>
</feature>
<proteinExistence type="predicted"/>
<feature type="transmembrane region" description="Helical" evidence="5">
    <location>
        <begin position="29"/>
        <end position="47"/>
    </location>
</feature>
<protein>
    <recommendedName>
        <fullName evidence="11">Chitinase</fullName>
    </recommendedName>
</protein>
<keyword evidence="5" id="KW-1133">Transmembrane helix</keyword>
<dbReference type="CDD" id="cd00037">
    <property type="entry name" value="CLECT"/>
    <property type="match status" value="2"/>
</dbReference>
<gene>
    <name evidence="9" type="ORF">HYH03_011482</name>
</gene>
<dbReference type="SUPFAM" id="SSF56436">
    <property type="entry name" value="C-type lectin-like"/>
    <property type="match status" value="2"/>
</dbReference>
<dbReference type="PROSITE" id="PS51910">
    <property type="entry name" value="GH18_2"/>
    <property type="match status" value="1"/>
</dbReference>
<dbReference type="SUPFAM" id="SSF51445">
    <property type="entry name" value="(Trans)glycosidases"/>
    <property type="match status" value="1"/>
</dbReference>
<evidence type="ECO:0000256" key="4">
    <source>
        <dbReference type="SAM" id="MobiDB-lite"/>
    </source>
</evidence>
<dbReference type="InterPro" id="IPR013517">
    <property type="entry name" value="FG-GAP"/>
</dbReference>
<dbReference type="GO" id="GO:0005975">
    <property type="term" value="P:carbohydrate metabolic process"/>
    <property type="evidence" value="ECO:0007669"/>
    <property type="project" value="InterPro"/>
</dbReference>
<dbReference type="InterPro" id="IPR028994">
    <property type="entry name" value="Integrin_alpha_N"/>
</dbReference>
<keyword evidence="1" id="KW-0732">Signal</keyword>
<dbReference type="Gene3D" id="3.10.250.10">
    <property type="entry name" value="SRCR-like domain"/>
    <property type="match status" value="3"/>
</dbReference>
<dbReference type="InterPro" id="IPR001190">
    <property type="entry name" value="SRCR"/>
</dbReference>
<dbReference type="SUPFAM" id="SSF69318">
    <property type="entry name" value="Integrin alpha N-terminal domain"/>
    <property type="match status" value="1"/>
</dbReference>
<reference evidence="9" key="1">
    <citation type="journal article" date="2020" name="bioRxiv">
        <title>Comparative genomics of Chlamydomonas.</title>
        <authorList>
            <person name="Craig R.J."/>
            <person name="Hasan A.R."/>
            <person name="Ness R.W."/>
            <person name="Keightley P.D."/>
        </authorList>
    </citation>
    <scope>NUCLEOTIDE SEQUENCE</scope>
    <source>
        <strain evidence="9">CCAP 11/70</strain>
    </source>
</reference>
<dbReference type="PANTHER" id="PTHR19331">
    <property type="entry name" value="SCAVENGER RECEPTOR DOMAIN-CONTAINING"/>
    <property type="match status" value="1"/>
</dbReference>
<dbReference type="Proteomes" id="UP000612055">
    <property type="component" value="Unassembled WGS sequence"/>
</dbReference>
<dbReference type="InterPro" id="IPR016187">
    <property type="entry name" value="CTDL_fold"/>
</dbReference>
<evidence type="ECO:0000256" key="3">
    <source>
        <dbReference type="ARBA" id="ARBA00023157"/>
    </source>
</evidence>
<dbReference type="InterPro" id="IPR011583">
    <property type="entry name" value="Chitinase_II/V-like_cat"/>
</dbReference>
<keyword evidence="10" id="KW-1185">Reference proteome</keyword>
<dbReference type="InterPro" id="IPR029070">
    <property type="entry name" value="Chitinase_insertion_sf"/>
</dbReference>
<dbReference type="GO" id="GO:0008061">
    <property type="term" value="F:chitin binding"/>
    <property type="evidence" value="ECO:0007669"/>
    <property type="project" value="InterPro"/>
</dbReference>
<keyword evidence="3" id="KW-1015">Disulfide bond</keyword>
<dbReference type="PROSITE" id="PS50041">
    <property type="entry name" value="C_TYPE_LECTIN_2"/>
    <property type="match status" value="2"/>
</dbReference>
<feature type="domain" description="C-type lectin" evidence="6">
    <location>
        <begin position="1170"/>
        <end position="1298"/>
    </location>
</feature>
<dbReference type="SMART" id="SM00636">
    <property type="entry name" value="Glyco_18"/>
    <property type="match status" value="1"/>
</dbReference>
<evidence type="ECO:0000313" key="10">
    <source>
        <dbReference type="Proteomes" id="UP000612055"/>
    </source>
</evidence>
<dbReference type="Pfam" id="PF13517">
    <property type="entry name" value="FG-GAP_3"/>
    <property type="match status" value="1"/>
</dbReference>
<evidence type="ECO:0000256" key="5">
    <source>
        <dbReference type="SAM" id="Phobius"/>
    </source>
</evidence>
<dbReference type="Pfam" id="PF00704">
    <property type="entry name" value="Glyco_hydro_18"/>
    <property type="match status" value="1"/>
</dbReference>
<dbReference type="GO" id="GO:0016020">
    <property type="term" value="C:membrane"/>
    <property type="evidence" value="ECO:0007669"/>
    <property type="project" value="InterPro"/>
</dbReference>
<dbReference type="InterPro" id="IPR036772">
    <property type="entry name" value="SRCR-like_dom_sf"/>
</dbReference>
<evidence type="ECO:0000313" key="9">
    <source>
        <dbReference type="EMBL" id="KAG2490017.1"/>
    </source>
</evidence>
<evidence type="ECO:0000256" key="2">
    <source>
        <dbReference type="ARBA" id="ARBA00022737"/>
    </source>
</evidence>
<dbReference type="OrthoDB" id="547207at2759"/>
<feature type="domain" description="SRCR" evidence="7">
    <location>
        <begin position="275"/>
        <end position="385"/>
    </location>
</feature>
<feature type="domain" description="GH18" evidence="8">
    <location>
        <begin position="783"/>
        <end position="1128"/>
    </location>
</feature>
<dbReference type="PROSITE" id="PS50287">
    <property type="entry name" value="SRCR_2"/>
    <property type="match status" value="3"/>
</dbReference>